<evidence type="ECO:0000256" key="1">
    <source>
        <dbReference type="SAM" id="MobiDB-lite"/>
    </source>
</evidence>
<dbReference type="EMBL" id="SZQA01000019">
    <property type="protein sequence ID" value="TKK86849.1"/>
    <property type="molecule type" value="Genomic_DNA"/>
</dbReference>
<comment type="caution">
    <text evidence="2">The sequence shown here is derived from an EMBL/GenBank/DDBJ whole genome shotgun (WGS) entry which is preliminary data.</text>
</comment>
<evidence type="ECO:0000313" key="2">
    <source>
        <dbReference type="EMBL" id="TKK86849.1"/>
    </source>
</evidence>
<dbReference type="AlphaFoldDB" id="A0A4U3MEB6"/>
<evidence type="ECO:0000313" key="3">
    <source>
        <dbReference type="Proteomes" id="UP000308705"/>
    </source>
</evidence>
<gene>
    <name evidence="2" type="ORF">FDA94_20545</name>
</gene>
<dbReference type="OrthoDB" id="9970644at2"/>
<organism evidence="2 3">
    <name type="scientific">Herbidospora galbida</name>
    <dbReference type="NCBI Taxonomy" id="2575442"/>
    <lineage>
        <taxon>Bacteria</taxon>
        <taxon>Bacillati</taxon>
        <taxon>Actinomycetota</taxon>
        <taxon>Actinomycetes</taxon>
        <taxon>Streptosporangiales</taxon>
        <taxon>Streptosporangiaceae</taxon>
        <taxon>Herbidospora</taxon>
    </lineage>
</organism>
<keyword evidence="3" id="KW-1185">Reference proteome</keyword>
<dbReference type="RefSeq" id="WP_137248697.1">
    <property type="nucleotide sequence ID" value="NZ_SZQA01000019.1"/>
</dbReference>
<protein>
    <submittedName>
        <fullName evidence="2">Uncharacterized protein</fullName>
    </submittedName>
</protein>
<proteinExistence type="predicted"/>
<reference evidence="2 3" key="1">
    <citation type="submission" date="2019-04" db="EMBL/GenBank/DDBJ databases">
        <title>Herbidospora sp. NEAU-GS14.nov., a novel actinomycete isolated from soil.</title>
        <authorList>
            <person name="Han L."/>
        </authorList>
    </citation>
    <scope>NUCLEOTIDE SEQUENCE [LARGE SCALE GENOMIC DNA]</scope>
    <source>
        <strain evidence="2 3">NEAU-GS14</strain>
    </source>
</reference>
<dbReference type="Proteomes" id="UP000308705">
    <property type="component" value="Unassembled WGS sequence"/>
</dbReference>
<sequence>MLPSAILTIAPSSRPPLILAAARASRAGTPATAPPSASATCRNDGFIRATPTADRRADTSDAHQSVTETGPQTVPERDLAARATFAPHRCRRFHT</sequence>
<accession>A0A4U3MEB6</accession>
<feature type="region of interest" description="Disordered" evidence="1">
    <location>
        <begin position="52"/>
        <end position="73"/>
    </location>
</feature>
<name>A0A4U3MEB6_9ACTN</name>
<feature type="compositionally biased region" description="Polar residues" evidence="1">
    <location>
        <begin position="62"/>
        <end position="72"/>
    </location>
</feature>